<dbReference type="AlphaFoldDB" id="K5DJ71"/>
<evidence type="ECO:0000313" key="1">
    <source>
        <dbReference type="EMBL" id="EKK02899.1"/>
    </source>
</evidence>
<dbReference type="Proteomes" id="UP000007993">
    <property type="component" value="Unassembled WGS sequence"/>
</dbReference>
<protein>
    <submittedName>
        <fullName evidence="1">Uncharacterized protein</fullName>
    </submittedName>
</protein>
<reference evidence="1 2" key="1">
    <citation type="journal article" date="2013" name="Mar. Genomics">
        <title>Expression of sulfatases in Rhodopirellula baltica and the diversity of sulfatases in the genus Rhodopirellula.</title>
        <authorList>
            <person name="Wegner C.E."/>
            <person name="Richter-Heitmann T."/>
            <person name="Klindworth A."/>
            <person name="Klockow C."/>
            <person name="Richter M."/>
            <person name="Achstetter T."/>
            <person name="Glockner F.O."/>
            <person name="Harder J."/>
        </authorList>
    </citation>
    <scope>NUCLEOTIDE SEQUENCE [LARGE SCALE GENOMIC DNA]</scope>
    <source>
        <strain evidence="1 2">SH28</strain>
    </source>
</reference>
<comment type="caution">
    <text evidence="1">The sequence shown here is derived from an EMBL/GenBank/DDBJ whole genome shotgun (WGS) entry which is preliminary data.</text>
</comment>
<gene>
    <name evidence="1" type="ORF">RBSH_01592</name>
</gene>
<dbReference type="EMBL" id="AMCW01000040">
    <property type="protein sequence ID" value="EKK02899.1"/>
    <property type="molecule type" value="Genomic_DNA"/>
</dbReference>
<dbReference type="RefSeq" id="WP_007331468.1">
    <property type="nucleotide sequence ID" value="NZ_AMCW01000040.1"/>
</dbReference>
<organism evidence="1 2">
    <name type="scientific">Rhodopirellula baltica SH28</name>
    <dbReference type="NCBI Taxonomy" id="993517"/>
    <lineage>
        <taxon>Bacteria</taxon>
        <taxon>Pseudomonadati</taxon>
        <taxon>Planctomycetota</taxon>
        <taxon>Planctomycetia</taxon>
        <taxon>Pirellulales</taxon>
        <taxon>Pirellulaceae</taxon>
        <taxon>Rhodopirellula</taxon>
    </lineage>
</organism>
<dbReference type="PATRIC" id="fig|993517.3.peg.1734"/>
<proteinExistence type="predicted"/>
<sequence length="429" mass="47102">MASKEEKSKERVVRSHDITLCLERSSVTEFENLQLLGMATRLALHLRGAGPVKYDVVKNVAVYLFDFTTHAVRPVLELLAKAEFVKLDTEGSTIKTVIPDVPYYDALFLGLGELDEANNMSEHEQFAVDLQSRLASSPLAKDSILGAGAEKRLVMRVLEIGNECKFLSSQRARGRDIVVSPTYFTESTTAYADLVAGHGGARVARILKLLKDNQGWPLSLILKQGEISGTKLSKVDLAVVQLLASEGFAPPPAIQTTHAGTNHFLFGPPPQHTGVPPFKRHVFEAAMALVAAVRQGQLLPAQYRIWSPRAILRKLRDSGFIGANSEAVEQYRQVAALRVGHLVHDSGTKYRFILNDLPENREAINLAMQMVSGESSAPGADEDIVLAIRKGETYVDSLVGRKRILKDNVVSTDPETREEIDGFLLRGAK</sequence>
<accession>K5DJ71</accession>
<name>K5DJ71_RHOBT</name>
<evidence type="ECO:0000313" key="2">
    <source>
        <dbReference type="Proteomes" id="UP000007993"/>
    </source>
</evidence>